<dbReference type="GO" id="GO:0009103">
    <property type="term" value="P:lipopolysaccharide biosynthetic process"/>
    <property type="evidence" value="ECO:0007669"/>
    <property type="project" value="TreeGrafter"/>
</dbReference>
<dbReference type="STRING" id="1798374.A2Z33_04935"/>
<name>A0A1F5YUB8_9BACT</name>
<evidence type="ECO:0000313" key="4">
    <source>
        <dbReference type="EMBL" id="OGG03800.1"/>
    </source>
</evidence>
<dbReference type="Pfam" id="PF13439">
    <property type="entry name" value="Glyco_transf_4"/>
    <property type="match status" value="1"/>
</dbReference>
<accession>A0A1F5YUB8</accession>
<dbReference type="EMBL" id="MFJD01000006">
    <property type="protein sequence ID" value="OGG03800.1"/>
    <property type="molecule type" value="Genomic_DNA"/>
</dbReference>
<proteinExistence type="predicted"/>
<feature type="domain" description="Glycosyl transferase family 1" evidence="2">
    <location>
        <begin position="191"/>
        <end position="332"/>
    </location>
</feature>
<dbReference type="Pfam" id="PF00534">
    <property type="entry name" value="Glycos_transf_1"/>
    <property type="match status" value="1"/>
</dbReference>
<dbReference type="AlphaFoldDB" id="A0A1F5YUB8"/>
<keyword evidence="1" id="KW-0808">Transferase</keyword>
<reference evidence="4 5" key="1">
    <citation type="journal article" date="2016" name="Nat. Commun.">
        <title>Thousands of microbial genomes shed light on interconnected biogeochemical processes in an aquifer system.</title>
        <authorList>
            <person name="Anantharaman K."/>
            <person name="Brown C.T."/>
            <person name="Hug L.A."/>
            <person name="Sharon I."/>
            <person name="Castelle C.J."/>
            <person name="Probst A.J."/>
            <person name="Thomas B.C."/>
            <person name="Singh A."/>
            <person name="Wilkins M.J."/>
            <person name="Karaoz U."/>
            <person name="Brodie E.L."/>
            <person name="Williams K.H."/>
            <person name="Hubbard S.S."/>
            <person name="Banfield J.F."/>
        </authorList>
    </citation>
    <scope>NUCLEOTIDE SEQUENCE [LARGE SCALE GENOMIC DNA]</scope>
</reference>
<dbReference type="Gene3D" id="3.40.50.2000">
    <property type="entry name" value="Glycogen Phosphorylase B"/>
    <property type="match status" value="2"/>
</dbReference>
<gene>
    <name evidence="4" type="ORF">A2Z33_04935</name>
</gene>
<evidence type="ECO:0000256" key="1">
    <source>
        <dbReference type="ARBA" id="ARBA00022679"/>
    </source>
</evidence>
<sequence length="371" mass="41832">MRIGIDARLIHETGVGRYIRNLISAVARHDRRNRYFAYLTPEASKQYKLPHGWESRVVGVRWHTLREQAVMADRFRRDRLDLVHVPYFNAPVLYPGKFVLTIHDLTVLHFATGRATMLPIPLYYLRRAGYRAVMSVGLRRASAVLAVSRETEKELGDHYPFVRGKVTVTREGVDAAFIKESAENPDPEYTAEPPYFLYVGNAYPHKNLGRLADSFRIFRDRSGGADVKMVFVGAEDPFYARLKNDLRGADGDAFRFFGPVEDRTLLRLYRHAVALVFPSLMEGFGLPVLEALSVGCPVLASDIGVFREVGDGFVNYFDPQSLQSMADAMTQAFGKYRPGSKRSVTAGLAGHLSTFSWDQLGRQTVKVYNSV</sequence>
<dbReference type="Proteomes" id="UP000178448">
    <property type="component" value="Unassembled WGS sequence"/>
</dbReference>
<dbReference type="CDD" id="cd03809">
    <property type="entry name" value="GT4_MtfB-like"/>
    <property type="match status" value="1"/>
</dbReference>
<dbReference type="InterPro" id="IPR001296">
    <property type="entry name" value="Glyco_trans_1"/>
</dbReference>
<dbReference type="PANTHER" id="PTHR46401">
    <property type="entry name" value="GLYCOSYLTRANSFERASE WBBK-RELATED"/>
    <property type="match status" value="1"/>
</dbReference>
<dbReference type="SUPFAM" id="SSF53756">
    <property type="entry name" value="UDP-Glycosyltransferase/glycogen phosphorylase"/>
    <property type="match status" value="1"/>
</dbReference>
<comment type="caution">
    <text evidence="4">The sequence shown here is derived from an EMBL/GenBank/DDBJ whole genome shotgun (WGS) entry which is preliminary data.</text>
</comment>
<dbReference type="InterPro" id="IPR028098">
    <property type="entry name" value="Glyco_trans_4-like_N"/>
</dbReference>
<organism evidence="4 5">
    <name type="scientific">Candidatus Gottesmanbacteria bacterium RBG_16_52_11</name>
    <dbReference type="NCBI Taxonomy" id="1798374"/>
    <lineage>
        <taxon>Bacteria</taxon>
        <taxon>Candidatus Gottesmaniibacteriota</taxon>
    </lineage>
</organism>
<dbReference type="GO" id="GO:0016757">
    <property type="term" value="F:glycosyltransferase activity"/>
    <property type="evidence" value="ECO:0007669"/>
    <property type="project" value="InterPro"/>
</dbReference>
<evidence type="ECO:0000259" key="2">
    <source>
        <dbReference type="Pfam" id="PF00534"/>
    </source>
</evidence>
<evidence type="ECO:0000259" key="3">
    <source>
        <dbReference type="Pfam" id="PF13439"/>
    </source>
</evidence>
<protein>
    <recommendedName>
        <fullName evidence="6">Glycosyl transferase family 1 domain-containing protein</fullName>
    </recommendedName>
</protein>
<dbReference type="PANTHER" id="PTHR46401:SF2">
    <property type="entry name" value="GLYCOSYLTRANSFERASE WBBK-RELATED"/>
    <property type="match status" value="1"/>
</dbReference>
<evidence type="ECO:0000313" key="5">
    <source>
        <dbReference type="Proteomes" id="UP000178448"/>
    </source>
</evidence>
<feature type="domain" description="Glycosyltransferase subfamily 4-like N-terminal" evidence="3">
    <location>
        <begin position="14"/>
        <end position="176"/>
    </location>
</feature>
<evidence type="ECO:0008006" key="6">
    <source>
        <dbReference type="Google" id="ProtNLM"/>
    </source>
</evidence>